<evidence type="ECO:0000313" key="6">
    <source>
        <dbReference type="Proteomes" id="UP000198512"/>
    </source>
</evidence>
<reference evidence="5 6" key="1">
    <citation type="submission" date="2016-10" db="EMBL/GenBank/DDBJ databases">
        <authorList>
            <person name="Varghese N."/>
            <person name="Submissions S."/>
        </authorList>
    </citation>
    <scope>NUCLEOTIDE SEQUENCE [LARGE SCALE GENOMIC DNA]</scope>
    <source>
        <strain evidence="5 6">CIP 109853</strain>
    </source>
</reference>
<keyword evidence="6" id="KW-1185">Reference proteome</keyword>
<dbReference type="Pfam" id="PF12833">
    <property type="entry name" value="HTH_18"/>
    <property type="match status" value="1"/>
</dbReference>
<dbReference type="SUPFAM" id="SSF46689">
    <property type="entry name" value="Homeodomain-like"/>
    <property type="match status" value="1"/>
</dbReference>
<dbReference type="Pfam" id="PF12625">
    <property type="entry name" value="Arabinose_bd"/>
    <property type="match status" value="1"/>
</dbReference>
<dbReference type="PROSITE" id="PS01124">
    <property type="entry name" value="HTH_ARAC_FAMILY_2"/>
    <property type="match status" value="1"/>
</dbReference>
<keyword evidence="2 5" id="KW-0238">DNA-binding</keyword>
<accession>A0ABY1BPS4</accession>
<dbReference type="RefSeq" id="WP_069521987.1">
    <property type="nucleotide sequence ID" value="NZ_FOFP01000023.1"/>
</dbReference>
<dbReference type="Gene3D" id="1.10.10.60">
    <property type="entry name" value="Homeodomain-like"/>
    <property type="match status" value="1"/>
</dbReference>
<dbReference type="InterPro" id="IPR018060">
    <property type="entry name" value="HTH_AraC"/>
</dbReference>
<name>A0ABY1BPS4_9PSED</name>
<dbReference type="EMBL" id="FOFP01000023">
    <property type="protein sequence ID" value="SER32869.1"/>
    <property type="molecule type" value="Genomic_DNA"/>
</dbReference>
<dbReference type="InterPro" id="IPR032687">
    <property type="entry name" value="AraC-type_N"/>
</dbReference>
<evidence type="ECO:0000313" key="5">
    <source>
        <dbReference type="EMBL" id="SER32869.1"/>
    </source>
</evidence>
<dbReference type="InterPro" id="IPR009057">
    <property type="entry name" value="Homeodomain-like_sf"/>
</dbReference>
<dbReference type="PANTHER" id="PTHR47894">
    <property type="entry name" value="HTH-TYPE TRANSCRIPTIONAL REGULATOR GADX"/>
    <property type="match status" value="1"/>
</dbReference>
<sequence length="341" mass="37188">MYTLSPACLQLMTQALLNQGINLQALLSKADEGLLSALAEGSPVRLASVYPLLDHATALAQNPDIGLSAYAHAHPSTLGAQCYAVLSSPTLGAALQCMVDHHVLVTNGSQLLLEQTDTYVRLLGIETMTSGGNAPRTFLDMGHALILGLIHWLWPYKKVMPLEVAFSYPRPADTRQLQALFGSNLVFAAPHNSMTFSLDINRLALPTANPILHAQHQEYLRTCVQEALNGSLAARTRRTLAEQLALGFPCSLDSTARLLAISPRSLQNGLEREQLTYSALQDEARLKAAHGLLCHTARPLKYIAATLGFREPSSFHKACLRWFGMPPMRYRRYAGSAPTPP</sequence>
<proteinExistence type="predicted"/>
<dbReference type="Proteomes" id="UP000198512">
    <property type="component" value="Unassembled WGS sequence"/>
</dbReference>
<protein>
    <submittedName>
        <fullName evidence="5">AraC-type DNA-binding protein</fullName>
    </submittedName>
</protein>
<dbReference type="GO" id="GO:0003677">
    <property type="term" value="F:DNA binding"/>
    <property type="evidence" value="ECO:0007669"/>
    <property type="project" value="UniProtKB-KW"/>
</dbReference>
<evidence type="ECO:0000259" key="4">
    <source>
        <dbReference type="PROSITE" id="PS01124"/>
    </source>
</evidence>
<organism evidence="5 6">
    <name type="scientific">Pseudomonas cuatrocienegasensis</name>
    <dbReference type="NCBI Taxonomy" id="543360"/>
    <lineage>
        <taxon>Bacteria</taxon>
        <taxon>Pseudomonadati</taxon>
        <taxon>Pseudomonadota</taxon>
        <taxon>Gammaproteobacteria</taxon>
        <taxon>Pseudomonadales</taxon>
        <taxon>Pseudomonadaceae</taxon>
        <taxon>Pseudomonas</taxon>
    </lineage>
</organism>
<comment type="caution">
    <text evidence="5">The sequence shown here is derived from an EMBL/GenBank/DDBJ whole genome shotgun (WGS) entry which is preliminary data.</text>
</comment>
<evidence type="ECO:0000256" key="1">
    <source>
        <dbReference type="ARBA" id="ARBA00023015"/>
    </source>
</evidence>
<evidence type="ECO:0000256" key="3">
    <source>
        <dbReference type="ARBA" id="ARBA00023163"/>
    </source>
</evidence>
<dbReference type="SMART" id="SM00342">
    <property type="entry name" value="HTH_ARAC"/>
    <property type="match status" value="1"/>
</dbReference>
<keyword evidence="1" id="KW-0805">Transcription regulation</keyword>
<keyword evidence="3" id="KW-0804">Transcription</keyword>
<feature type="domain" description="HTH araC/xylS-type" evidence="4">
    <location>
        <begin position="234"/>
        <end position="333"/>
    </location>
</feature>
<gene>
    <name evidence="5" type="ORF">SAMN05216600_1232</name>
</gene>
<evidence type="ECO:0000256" key="2">
    <source>
        <dbReference type="ARBA" id="ARBA00023125"/>
    </source>
</evidence>
<dbReference type="PANTHER" id="PTHR47894:SF1">
    <property type="entry name" value="HTH-TYPE TRANSCRIPTIONAL REGULATOR VQSM"/>
    <property type="match status" value="1"/>
</dbReference>